<dbReference type="InterPro" id="IPR001841">
    <property type="entry name" value="Znf_RING"/>
</dbReference>
<keyword evidence="5" id="KW-0175">Coiled coil</keyword>
<organism evidence="8 9">
    <name type="scientific">Strongylocentrotus purpuratus</name>
    <name type="common">Purple sea urchin</name>
    <dbReference type="NCBI Taxonomy" id="7668"/>
    <lineage>
        <taxon>Eukaryota</taxon>
        <taxon>Metazoa</taxon>
        <taxon>Echinodermata</taxon>
        <taxon>Eleutherozoa</taxon>
        <taxon>Echinozoa</taxon>
        <taxon>Echinoidea</taxon>
        <taxon>Euechinoidea</taxon>
        <taxon>Echinacea</taxon>
        <taxon>Camarodonta</taxon>
        <taxon>Echinidea</taxon>
        <taxon>Strongylocentrotidae</taxon>
        <taxon>Strongylocentrotus</taxon>
    </lineage>
</organism>
<dbReference type="OMA" id="VFICDQG"/>
<keyword evidence="2 4" id="KW-0863">Zinc-finger</keyword>
<reference evidence="9" key="1">
    <citation type="submission" date="2015-02" db="EMBL/GenBank/DDBJ databases">
        <title>Genome sequencing for Strongylocentrotus purpuratus.</title>
        <authorList>
            <person name="Murali S."/>
            <person name="Liu Y."/>
            <person name="Vee V."/>
            <person name="English A."/>
            <person name="Wang M."/>
            <person name="Skinner E."/>
            <person name="Han Y."/>
            <person name="Muzny D.M."/>
            <person name="Worley K.C."/>
            <person name="Gibbs R.A."/>
        </authorList>
    </citation>
    <scope>NUCLEOTIDE SEQUENCE</scope>
</reference>
<dbReference type="InParanoid" id="A0A7M7PB22"/>
<dbReference type="InterPro" id="IPR017907">
    <property type="entry name" value="Znf_RING_CS"/>
</dbReference>
<sequence>MVDDFSSLLTIEVIDHGEPDRRRDGPRCSVCLQSSSAVTHTLPRCRHGVCHSCLDLVKSSDTSVFCVTCQIRSVSPNPDQGETSSESWLSSPTTGASSSASSSISSEKHDIIKTQLMKLYHLDDAVYKPLSKHFERVLLMLKKGLEKKVQLIETHFEEIVDALDKRKKKIIRSLKQNTKANKALIEIKKKAMEKERAQLKECRRRHQDKVRDRGNGRTSDIMINSFLAEVDDIQRKARKMSTENATTELDELEVVTDSEVEGSIKDAVEKLATLRETAQLLKSRVGTPTSSPSWSLDDSTPSSSSPPQRGRPMSLRVPVQPHRTQSLSPNPHRSSRLPVTPREVRSAADGDEIQNLHTGRFLPNIPPPPPTAASASQRPQSGQRRQPGPPDENDSSTEQTVGDHPGCRQVKSSDKLLLKKRDRTTKRSLPNISLNPQGKVVPHPNRVKYQTLMQDDAKVERPSGVCCLGNGVDDKGVVAVADCGRGRIVQVGLDGVVAGVTTVWEDDGDSVKAQGVFDVAQIDGGCIIVSDSQQKQVILFDEGRRAHTLELPVHTDPRGVTSQGHRVFICDQGNHCVQMLDLHDKNDYSKPKAKAITLSNANEHLMVCPYYASVDQSGDRILVSDYGAGALILARVDNAHPPLRVKLVASSATSQHGRPCTATSIEIRPTGVAWLPNGRGAVVADQIGHRLVVVDEELNVVGSFGRQGSGDGEFLFPHGITFVSDSLLSVCDMNNARIQFVKLELLLASIN</sequence>
<keyword evidence="1" id="KW-0479">Metal-binding</keyword>
<feature type="compositionally biased region" description="Low complexity" evidence="6">
    <location>
        <begin position="287"/>
        <end position="307"/>
    </location>
</feature>
<dbReference type="Gene3D" id="2.120.10.30">
    <property type="entry name" value="TolB, C-terminal domain"/>
    <property type="match status" value="2"/>
</dbReference>
<dbReference type="Proteomes" id="UP000007110">
    <property type="component" value="Unassembled WGS sequence"/>
</dbReference>
<evidence type="ECO:0000256" key="6">
    <source>
        <dbReference type="SAM" id="MobiDB-lite"/>
    </source>
</evidence>
<feature type="domain" description="RING-type" evidence="7">
    <location>
        <begin position="28"/>
        <end position="70"/>
    </location>
</feature>
<evidence type="ECO:0000256" key="3">
    <source>
        <dbReference type="ARBA" id="ARBA00022833"/>
    </source>
</evidence>
<dbReference type="PANTHER" id="PTHR24104:SF25">
    <property type="entry name" value="PROTEIN LIN-41"/>
    <property type="match status" value="1"/>
</dbReference>
<feature type="region of interest" description="Disordered" evidence="6">
    <location>
        <begin position="75"/>
        <end position="104"/>
    </location>
</feature>
<dbReference type="GeneID" id="115926124"/>
<keyword evidence="9" id="KW-1185">Reference proteome</keyword>
<protein>
    <recommendedName>
        <fullName evidence="7">RING-type domain-containing protein</fullName>
    </recommendedName>
</protein>
<dbReference type="AlphaFoldDB" id="A0A7M7PB22"/>
<dbReference type="PANTHER" id="PTHR24104">
    <property type="entry name" value="E3 UBIQUITIN-PROTEIN LIGASE NHLRC1-RELATED"/>
    <property type="match status" value="1"/>
</dbReference>
<feature type="compositionally biased region" description="Polar residues" evidence="6">
    <location>
        <begin position="322"/>
        <end position="332"/>
    </location>
</feature>
<feature type="compositionally biased region" description="Low complexity" evidence="6">
    <location>
        <begin position="87"/>
        <end position="104"/>
    </location>
</feature>
<dbReference type="RefSeq" id="XP_030846497.1">
    <property type="nucleotide sequence ID" value="XM_030990637.1"/>
</dbReference>
<reference evidence="8" key="2">
    <citation type="submission" date="2021-01" db="UniProtKB">
        <authorList>
            <consortium name="EnsemblMetazoa"/>
        </authorList>
    </citation>
    <scope>IDENTIFICATION</scope>
</reference>
<dbReference type="PROSITE" id="PS00518">
    <property type="entry name" value="ZF_RING_1"/>
    <property type="match status" value="1"/>
</dbReference>
<dbReference type="PROSITE" id="PS50089">
    <property type="entry name" value="ZF_RING_2"/>
    <property type="match status" value="1"/>
</dbReference>
<proteinExistence type="predicted"/>
<dbReference type="GO" id="GO:0008270">
    <property type="term" value="F:zinc ion binding"/>
    <property type="evidence" value="ECO:0007669"/>
    <property type="project" value="UniProtKB-KW"/>
</dbReference>
<evidence type="ECO:0000259" key="7">
    <source>
        <dbReference type="PROSITE" id="PS50089"/>
    </source>
</evidence>
<keyword evidence="3" id="KW-0862">Zinc</keyword>
<dbReference type="InterPro" id="IPR050952">
    <property type="entry name" value="TRIM-NHL_E3_ligases"/>
</dbReference>
<feature type="region of interest" description="Disordered" evidence="6">
    <location>
        <begin position="282"/>
        <end position="443"/>
    </location>
</feature>
<name>A0A7M7PB22_STRPU</name>
<feature type="compositionally biased region" description="Polar residues" evidence="6">
    <location>
        <begin position="75"/>
        <end position="86"/>
    </location>
</feature>
<dbReference type="InterPro" id="IPR011042">
    <property type="entry name" value="6-blade_b-propeller_TolB-like"/>
</dbReference>
<evidence type="ECO:0000313" key="8">
    <source>
        <dbReference type="EnsemblMetazoa" id="XP_030846497"/>
    </source>
</evidence>
<evidence type="ECO:0000256" key="4">
    <source>
        <dbReference type="PROSITE-ProRule" id="PRU00175"/>
    </source>
</evidence>
<feature type="coiled-coil region" evidence="5">
    <location>
        <begin position="175"/>
        <end position="212"/>
    </location>
</feature>
<dbReference type="KEGG" id="spu:115926124"/>
<dbReference type="EnsemblMetazoa" id="XM_030990637">
    <property type="protein sequence ID" value="XP_030846497"/>
    <property type="gene ID" value="LOC115926124"/>
</dbReference>
<dbReference type="SMART" id="SM00184">
    <property type="entry name" value="RING"/>
    <property type="match status" value="1"/>
</dbReference>
<evidence type="ECO:0000256" key="2">
    <source>
        <dbReference type="ARBA" id="ARBA00022771"/>
    </source>
</evidence>
<evidence type="ECO:0000313" key="9">
    <source>
        <dbReference type="Proteomes" id="UP000007110"/>
    </source>
</evidence>
<evidence type="ECO:0000256" key="5">
    <source>
        <dbReference type="SAM" id="Coils"/>
    </source>
</evidence>
<accession>A0A7M7PB22</accession>
<evidence type="ECO:0000256" key="1">
    <source>
        <dbReference type="ARBA" id="ARBA00022723"/>
    </source>
</evidence>
<dbReference type="SUPFAM" id="SSF101898">
    <property type="entry name" value="NHL repeat"/>
    <property type="match status" value="1"/>
</dbReference>
<feature type="compositionally biased region" description="Low complexity" evidence="6">
    <location>
        <begin position="372"/>
        <end position="386"/>
    </location>
</feature>
<dbReference type="OrthoDB" id="6265224at2759"/>